<proteinExistence type="predicted"/>
<dbReference type="PANTHER" id="PTHR48090">
    <property type="entry name" value="UNDECAPRENYL-PHOSPHATE 4-DEOXY-4-FORMAMIDO-L-ARABINOSE TRANSFERASE-RELATED"/>
    <property type="match status" value="1"/>
</dbReference>
<evidence type="ECO:0000256" key="6">
    <source>
        <dbReference type="ARBA" id="ARBA00022989"/>
    </source>
</evidence>
<evidence type="ECO:0000256" key="2">
    <source>
        <dbReference type="ARBA" id="ARBA00022676"/>
    </source>
</evidence>
<dbReference type="InterPro" id="IPR029044">
    <property type="entry name" value="Nucleotide-diphossugar_trans"/>
</dbReference>
<dbReference type="GO" id="GO:0009103">
    <property type="term" value="P:lipopolysaccharide biosynthetic process"/>
    <property type="evidence" value="ECO:0007669"/>
    <property type="project" value="UniProtKB-KW"/>
</dbReference>
<protein>
    <submittedName>
        <fullName evidence="10">Glycosyltransferase</fullName>
    </submittedName>
</protein>
<keyword evidence="3 10" id="KW-0808">Transferase</keyword>
<comment type="caution">
    <text evidence="10">The sequence shown here is derived from an EMBL/GenBank/DDBJ whole genome shotgun (WGS) entry which is preliminary data.</text>
</comment>
<keyword evidence="6 8" id="KW-1133">Transmembrane helix</keyword>
<dbReference type="Gene3D" id="3.90.550.10">
    <property type="entry name" value="Spore Coat Polysaccharide Biosynthesis Protein SpsA, Chain A"/>
    <property type="match status" value="1"/>
</dbReference>
<dbReference type="CDD" id="cd04187">
    <property type="entry name" value="DPM1_like_bac"/>
    <property type="match status" value="1"/>
</dbReference>
<dbReference type="InterPro" id="IPR001173">
    <property type="entry name" value="Glyco_trans_2-like"/>
</dbReference>
<dbReference type="EMBL" id="DSQF01000003">
    <property type="protein sequence ID" value="HGZ42226.1"/>
    <property type="molecule type" value="Genomic_DNA"/>
</dbReference>
<keyword evidence="4 8" id="KW-0812">Transmembrane</keyword>
<dbReference type="PANTHER" id="PTHR48090:SF3">
    <property type="entry name" value="UNDECAPRENYL-PHOSPHATE 4-DEOXY-4-FORMAMIDO-L-ARABINOSE TRANSFERASE"/>
    <property type="match status" value="1"/>
</dbReference>
<dbReference type="AlphaFoldDB" id="A0A832I063"/>
<evidence type="ECO:0000256" key="1">
    <source>
        <dbReference type="ARBA" id="ARBA00022475"/>
    </source>
</evidence>
<sequence length="315" mass="34941">MSAAPAISVVVPAYNEAESLAELQRELAAALDAFGRPWEVVYVDDGSRDGTDRAIEALAAADPRVRGVSLRRNFGKSAALATGFRLARGAWIMTMDADLQDDPAELPKLAAKLEEGYDLVSGWKQKRRDPWTKTLPSRLFNAVTSRVAGVRLHDFNCGFKLYRREVAESVEVYGELHRFVPALAHWAGFRVGEVAVHHRPRRYGRSKFGAARFVNGFLDLLSAAFISTSALKPLHVFGRVGLAFFAVGALEGAWFVAQWAMGEPMRVRPLMLIGATLVLLGFQFVLMGLLGEMIANLRARAEYPVRRRWNLEDRA</sequence>
<organism evidence="10">
    <name type="scientific">Eiseniibacteriota bacterium</name>
    <dbReference type="NCBI Taxonomy" id="2212470"/>
    <lineage>
        <taxon>Bacteria</taxon>
        <taxon>Candidatus Eiseniibacteriota</taxon>
    </lineage>
</organism>
<accession>A0A832I063</accession>
<reference evidence="10" key="1">
    <citation type="journal article" date="2020" name="mSystems">
        <title>Genome- and Community-Level Interaction Insights into Carbon Utilization and Element Cycling Functions of Hydrothermarchaeota in Hydrothermal Sediment.</title>
        <authorList>
            <person name="Zhou Z."/>
            <person name="Liu Y."/>
            <person name="Xu W."/>
            <person name="Pan J."/>
            <person name="Luo Z.H."/>
            <person name="Li M."/>
        </authorList>
    </citation>
    <scope>NUCLEOTIDE SEQUENCE [LARGE SCALE GENOMIC DNA]</scope>
    <source>
        <strain evidence="10">SpSt-381</strain>
    </source>
</reference>
<dbReference type="Pfam" id="PF00535">
    <property type="entry name" value="Glycos_transf_2"/>
    <property type="match status" value="1"/>
</dbReference>
<evidence type="ECO:0000256" key="3">
    <source>
        <dbReference type="ARBA" id="ARBA00022679"/>
    </source>
</evidence>
<dbReference type="SUPFAM" id="SSF53448">
    <property type="entry name" value="Nucleotide-diphospho-sugar transferases"/>
    <property type="match status" value="1"/>
</dbReference>
<evidence type="ECO:0000256" key="8">
    <source>
        <dbReference type="SAM" id="Phobius"/>
    </source>
</evidence>
<feature type="transmembrane region" description="Helical" evidence="8">
    <location>
        <begin position="236"/>
        <end position="257"/>
    </location>
</feature>
<evidence type="ECO:0000256" key="4">
    <source>
        <dbReference type="ARBA" id="ARBA00022692"/>
    </source>
</evidence>
<dbReference type="GO" id="GO:0005886">
    <property type="term" value="C:plasma membrane"/>
    <property type="evidence" value="ECO:0007669"/>
    <property type="project" value="TreeGrafter"/>
</dbReference>
<evidence type="ECO:0000259" key="9">
    <source>
        <dbReference type="Pfam" id="PF00535"/>
    </source>
</evidence>
<keyword evidence="7 8" id="KW-0472">Membrane</keyword>
<keyword evidence="5" id="KW-0448">Lipopolysaccharide biosynthesis</keyword>
<evidence type="ECO:0000256" key="7">
    <source>
        <dbReference type="ARBA" id="ARBA00023136"/>
    </source>
</evidence>
<feature type="transmembrane region" description="Helical" evidence="8">
    <location>
        <begin position="269"/>
        <end position="290"/>
    </location>
</feature>
<feature type="transmembrane region" description="Helical" evidence="8">
    <location>
        <begin position="209"/>
        <end position="230"/>
    </location>
</feature>
<keyword evidence="2" id="KW-0328">Glycosyltransferase</keyword>
<dbReference type="GO" id="GO:0099621">
    <property type="term" value="F:undecaprenyl-phosphate 4-deoxy-4-formamido-L-arabinose transferase activity"/>
    <property type="evidence" value="ECO:0007669"/>
    <property type="project" value="TreeGrafter"/>
</dbReference>
<feature type="domain" description="Glycosyltransferase 2-like" evidence="9">
    <location>
        <begin position="8"/>
        <end position="168"/>
    </location>
</feature>
<gene>
    <name evidence="10" type="ORF">ENR23_02160</name>
</gene>
<evidence type="ECO:0000313" key="10">
    <source>
        <dbReference type="EMBL" id="HGZ42226.1"/>
    </source>
</evidence>
<evidence type="ECO:0000256" key="5">
    <source>
        <dbReference type="ARBA" id="ARBA00022985"/>
    </source>
</evidence>
<dbReference type="InterPro" id="IPR050256">
    <property type="entry name" value="Glycosyltransferase_2"/>
</dbReference>
<name>A0A832I063_UNCEI</name>
<keyword evidence="1" id="KW-1003">Cell membrane</keyword>